<feature type="compositionally biased region" description="Low complexity" evidence="2">
    <location>
        <begin position="68"/>
        <end position="84"/>
    </location>
</feature>
<dbReference type="SMART" id="SM00568">
    <property type="entry name" value="GRAM"/>
    <property type="match status" value="1"/>
</dbReference>
<evidence type="ECO:0000256" key="2">
    <source>
        <dbReference type="SAM" id="MobiDB-lite"/>
    </source>
</evidence>
<feature type="domain" description="GRAM" evidence="3">
    <location>
        <begin position="239"/>
        <end position="318"/>
    </location>
</feature>
<keyword evidence="5" id="KW-1185">Reference proteome</keyword>
<sequence>MNQGNYNQGPVPTYDATHNDDEPLFTSPPEERQPSMSRPPQQQSTPSTFGAPPMGEPSVPSAHPDNLTAATYTAGGSPGASGAPVQMGGPQLGSPGGTSLGRSQSSSVGAFEKPMGGGLRRQSSGAYDASTATKTDKGFFGGATQHTAEQQAAPQPGVAGPTPVGVKPGSPYVQTQEVPSSGTSPMNQIVGNFNKYMAKAELLAGNIWSHMNTGASPLDAARGRVSQGIKLVQEGGFEGLYKASFGPMADGEQLRKTYACYLSTSTGPVAGTLYITNLKFAFCSDRPLAYAPAANQTAWSYYKMVVPLEKVKEVIPSFNETKPAEKYIQALTNDGHDFWFMGFVNYDKAVNNMQLALKNIGVVDPNGGLKAPWAGMKVPGLKRTGSGVAPQSTTSVPAGHVPTAGGPSPNYPPSQAPPPTM</sequence>
<proteinExistence type="inferred from homology"/>
<dbReference type="EMBL" id="CM026429">
    <property type="protein sequence ID" value="KAG0565279.1"/>
    <property type="molecule type" value="Genomic_DNA"/>
</dbReference>
<feature type="compositionally biased region" description="Polar residues" evidence="2">
    <location>
        <begin position="172"/>
        <end position="186"/>
    </location>
</feature>
<dbReference type="Gene3D" id="2.30.29.30">
    <property type="entry name" value="Pleckstrin-homology domain (PH domain)/Phosphotyrosine-binding domain (PTB)"/>
    <property type="match status" value="1"/>
</dbReference>
<dbReference type="AlphaFoldDB" id="A0A8T0H4M0"/>
<feature type="compositionally biased region" description="Gly residues" evidence="2">
    <location>
        <begin position="90"/>
        <end position="99"/>
    </location>
</feature>
<protein>
    <recommendedName>
        <fullName evidence="3">GRAM domain-containing protein</fullName>
    </recommendedName>
</protein>
<dbReference type="Pfam" id="PF02893">
    <property type="entry name" value="GRAM"/>
    <property type="match status" value="1"/>
</dbReference>
<feature type="region of interest" description="Disordered" evidence="2">
    <location>
        <begin position="382"/>
        <end position="421"/>
    </location>
</feature>
<dbReference type="InterPro" id="IPR037848">
    <property type="entry name" value="GEM-like"/>
</dbReference>
<evidence type="ECO:0000259" key="3">
    <source>
        <dbReference type="SMART" id="SM00568"/>
    </source>
</evidence>
<comment type="similarity">
    <text evidence="1">Belongs to the GEM family.</text>
</comment>
<dbReference type="InterPro" id="IPR011993">
    <property type="entry name" value="PH-like_dom_sf"/>
</dbReference>
<feature type="region of interest" description="Disordered" evidence="2">
    <location>
        <begin position="1"/>
        <end position="186"/>
    </location>
</feature>
<evidence type="ECO:0000256" key="1">
    <source>
        <dbReference type="ARBA" id="ARBA00009414"/>
    </source>
</evidence>
<name>A0A8T0H4M0_CERPU</name>
<dbReference type="PANTHER" id="PTHR31969">
    <property type="entry name" value="GEM-LIKE PROTEIN 2"/>
    <property type="match status" value="1"/>
</dbReference>
<comment type="caution">
    <text evidence="4">The sequence shown here is derived from an EMBL/GenBank/DDBJ whole genome shotgun (WGS) entry which is preliminary data.</text>
</comment>
<feature type="compositionally biased region" description="Polar residues" evidence="2">
    <location>
        <begin position="121"/>
        <end position="133"/>
    </location>
</feature>
<feature type="compositionally biased region" description="Pro residues" evidence="2">
    <location>
        <begin position="409"/>
        <end position="421"/>
    </location>
</feature>
<evidence type="ECO:0000313" key="4">
    <source>
        <dbReference type="EMBL" id="KAG0565279.1"/>
    </source>
</evidence>
<feature type="compositionally biased region" description="Polar residues" evidence="2">
    <location>
        <begin position="144"/>
        <end position="153"/>
    </location>
</feature>
<reference evidence="4" key="1">
    <citation type="submission" date="2020-06" db="EMBL/GenBank/DDBJ databases">
        <title>WGS assembly of Ceratodon purpureus strain R40.</title>
        <authorList>
            <person name="Carey S.B."/>
            <person name="Jenkins J."/>
            <person name="Shu S."/>
            <person name="Lovell J.T."/>
            <person name="Sreedasyam A."/>
            <person name="Maumus F."/>
            <person name="Tiley G.P."/>
            <person name="Fernandez-Pozo N."/>
            <person name="Barry K."/>
            <person name="Chen C."/>
            <person name="Wang M."/>
            <person name="Lipzen A."/>
            <person name="Daum C."/>
            <person name="Saski C.A."/>
            <person name="Payton A.C."/>
            <person name="Mcbreen J.C."/>
            <person name="Conrad R.E."/>
            <person name="Kollar L.M."/>
            <person name="Olsson S."/>
            <person name="Huttunen S."/>
            <person name="Landis J.B."/>
            <person name="Wickett N.J."/>
            <person name="Johnson M.G."/>
            <person name="Rensing S.A."/>
            <person name="Grimwood J."/>
            <person name="Schmutz J."/>
            <person name="Mcdaniel S.F."/>
        </authorList>
    </citation>
    <scope>NUCLEOTIDE SEQUENCE</scope>
    <source>
        <strain evidence="4">R40</strain>
    </source>
</reference>
<dbReference type="InterPro" id="IPR004182">
    <property type="entry name" value="GRAM"/>
</dbReference>
<gene>
    <name evidence="4" type="ORF">KC19_8G178400</name>
</gene>
<feature type="compositionally biased region" description="Low complexity" evidence="2">
    <location>
        <begin position="34"/>
        <end position="48"/>
    </location>
</feature>
<dbReference type="CDD" id="cd13222">
    <property type="entry name" value="PH-GRAM_GEM"/>
    <property type="match status" value="1"/>
</dbReference>
<dbReference type="OrthoDB" id="732558at2759"/>
<organism evidence="4 5">
    <name type="scientific">Ceratodon purpureus</name>
    <name type="common">Fire moss</name>
    <name type="synonym">Dicranum purpureum</name>
    <dbReference type="NCBI Taxonomy" id="3225"/>
    <lineage>
        <taxon>Eukaryota</taxon>
        <taxon>Viridiplantae</taxon>
        <taxon>Streptophyta</taxon>
        <taxon>Embryophyta</taxon>
        <taxon>Bryophyta</taxon>
        <taxon>Bryophytina</taxon>
        <taxon>Bryopsida</taxon>
        <taxon>Dicranidae</taxon>
        <taxon>Pseudoditrichales</taxon>
        <taxon>Ditrichaceae</taxon>
        <taxon>Ceratodon</taxon>
    </lineage>
</organism>
<dbReference type="Proteomes" id="UP000822688">
    <property type="component" value="Chromosome 8"/>
</dbReference>
<accession>A0A8T0H4M0</accession>
<evidence type="ECO:0000313" key="5">
    <source>
        <dbReference type="Proteomes" id="UP000822688"/>
    </source>
</evidence>
<feature type="compositionally biased region" description="Polar residues" evidence="2">
    <location>
        <begin position="1"/>
        <end position="10"/>
    </location>
</feature>